<dbReference type="InterPro" id="IPR050256">
    <property type="entry name" value="Glycosyltransferase_2"/>
</dbReference>
<dbReference type="GO" id="GO:0005886">
    <property type="term" value="C:plasma membrane"/>
    <property type="evidence" value="ECO:0007669"/>
    <property type="project" value="TreeGrafter"/>
</dbReference>
<dbReference type="GO" id="GO:0016757">
    <property type="term" value="F:glycosyltransferase activity"/>
    <property type="evidence" value="ECO:0007669"/>
    <property type="project" value="UniProtKB-KW"/>
</dbReference>
<dbReference type="Gene3D" id="3.90.550.10">
    <property type="entry name" value="Spore Coat Polysaccharide Biosynthesis Protein SpsA, Chain A"/>
    <property type="match status" value="1"/>
</dbReference>
<dbReference type="PANTHER" id="PTHR48090">
    <property type="entry name" value="UNDECAPRENYL-PHOSPHATE 4-DEOXY-4-FORMAMIDO-L-ARABINOSE TRANSFERASE-RELATED"/>
    <property type="match status" value="1"/>
</dbReference>
<dbReference type="CDD" id="cd04187">
    <property type="entry name" value="DPM1_like_bac"/>
    <property type="match status" value="1"/>
</dbReference>
<keyword evidence="6 7" id="KW-0472">Membrane</keyword>
<dbReference type="InterPro" id="IPR001173">
    <property type="entry name" value="Glyco_trans_2-like"/>
</dbReference>
<evidence type="ECO:0000256" key="3">
    <source>
        <dbReference type="ARBA" id="ARBA00022679"/>
    </source>
</evidence>
<feature type="transmembrane region" description="Helical" evidence="7">
    <location>
        <begin position="222"/>
        <end position="243"/>
    </location>
</feature>
<sequence>MPAYNEAMNLPRVVPEVLAALTALSPEVELIIVNDGSRDDTAAVALALCAGHPQVRLVDLSRNFGKEAALAAGLDHARGDAVVLMDSDGQHPVSLLPRMLQEWQQGADVVYTVRRTRADQTPLHRRLARLFYGLINWGSRVQVPADAGDFRLLDARVVRALGAMPERHRFMKGLYAWVGYRSVALDYEPLPRLGGQSHYGLGGAFRLGTTGLLAFSAAPLRLMGALGLLLSLASLLYGMWVVLEYFFFGISVPGYATLAAGMMFLSGVQLMAIGLLSEYVARIYDEVKRRPLYLVAREAGRGLPPAADRAP</sequence>
<evidence type="ECO:0000256" key="6">
    <source>
        <dbReference type="ARBA" id="ARBA00023136"/>
    </source>
</evidence>
<evidence type="ECO:0000256" key="5">
    <source>
        <dbReference type="ARBA" id="ARBA00022989"/>
    </source>
</evidence>
<keyword evidence="5 7" id="KW-1133">Transmembrane helix</keyword>
<name>A0A975H3F1_9BURK</name>
<evidence type="ECO:0000313" key="10">
    <source>
        <dbReference type="Proteomes" id="UP000663903"/>
    </source>
</evidence>
<reference evidence="9" key="1">
    <citation type="submission" date="2021-03" db="EMBL/GenBank/DDBJ databases">
        <title>Ottowia sp. 27C isolated from the cloaca of a Giant Asian pond turtle (Heosemys grandis).</title>
        <authorList>
            <person name="Spergser J."/>
            <person name="Busse H.-J."/>
        </authorList>
    </citation>
    <scope>NUCLEOTIDE SEQUENCE</scope>
    <source>
        <strain evidence="9">27C</strain>
    </source>
</reference>
<feature type="transmembrane region" description="Helical" evidence="7">
    <location>
        <begin position="255"/>
        <end position="281"/>
    </location>
</feature>
<dbReference type="Pfam" id="PF00535">
    <property type="entry name" value="Glycos_transf_2"/>
    <property type="match status" value="1"/>
</dbReference>
<dbReference type="InterPro" id="IPR029044">
    <property type="entry name" value="Nucleotide-diphossugar_trans"/>
</dbReference>
<comment type="subcellular location">
    <subcellularLocation>
        <location evidence="1">Membrane</location>
        <topology evidence="1">Multi-pass membrane protein</topology>
    </subcellularLocation>
</comment>
<evidence type="ECO:0000256" key="7">
    <source>
        <dbReference type="SAM" id="Phobius"/>
    </source>
</evidence>
<keyword evidence="3" id="KW-0808">Transferase</keyword>
<evidence type="ECO:0000256" key="4">
    <source>
        <dbReference type="ARBA" id="ARBA00022692"/>
    </source>
</evidence>
<dbReference type="EMBL" id="CP071796">
    <property type="protein sequence ID" value="QTD45843.1"/>
    <property type="molecule type" value="Genomic_DNA"/>
</dbReference>
<organism evidence="9 10">
    <name type="scientific">Ottowia testudinis</name>
    <dbReference type="NCBI Taxonomy" id="2816950"/>
    <lineage>
        <taxon>Bacteria</taxon>
        <taxon>Pseudomonadati</taxon>
        <taxon>Pseudomonadota</taxon>
        <taxon>Betaproteobacteria</taxon>
        <taxon>Burkholderiales</taxon>
        <taxon>Comamonadaceae</taxon>
        <taxon>Ottowia</taxon>
    </lineage>
</organism>
<dbReference type="SUPFAM" id="SSF53448">
    <property type="entry name" value="Nucleotide-diphospho-sugar transferases"/>
    <property type="match status" value="1"/>
</dbReference>
<protein>
    <submittedName>
        <fullName evidence="9">Glycosyltransferase family 2 protein</fullName>
    </submittedName>
</protein>
<dbReference type="KEGG" id="otd:J1M35_02670"/>
<accession>A0A975H3F1</accession>
<proteinExistence type="predicted"/>
<gene>
    <name evidence="9" type="ORF">J1M35_02670</name>
</gene>
<evidence type="ECO:0000256" key="1">
    <source>
        <dbReference type="ARBA" id="ARBA00004141"/>
    </source>
</evidence>
<evidence type="ECO:0000313" key="9">
    <source>
        <dbReference type="EMBL" id="QTD45843.1"/>
    </source>
</evidence>
<feature type="domain" description="Glycosyltransferase 2-like" evidence="8">
    <location>
        <begin position="1"/>
        <end position="154"/>
    </location>
</feature>
<evidence type="ECO:0000259" key="8">
    <source>
        <dbReference type="Pfam" id="PF00535"/>
    </source>
</evidence>
<evidence type="ECO:0000256" key="2">
    <source>
        <dbReference type="ARBA" id="ARBA00022676"/>
    </source>
</evidence>
<dbReference type="Proteomes" id="UP000663903">
    <property type="component" value="Chromosome"/>
</dbReference>
<keyword evidence="4 7" id="KW-0812">Transmembrane</keyword>
<dbReference type="AlphaFoldDB" id="A0A975H3F1"/>
<keyword evidence="10" id="KW-1185">Reference proteome</keyword>
<keyword evidence="2" id="KW-0328">Glycosyltransferase</keyword>
<dbReference type="PANTHER" id="PTHR48090:SF1">
    <property type="entry name" value="PROPHAGE BACTOPRENOL GLUCOSYL TRANSFERASE HOMOLOG"/>
    <property type="match status" value="1"/>
</dbReference>